<feature type="non-terminal residue" evidence="1">
    <location>
        <position position="139"/>
    </location>
</feature>
<reference evidence="1" key="1">
    <citation type="journal article" date="2014" name="Front. Microbiol.">
        <title>High frequency of phylogenetically diverse reductive dehalogenase-homologous genes in deep subseafloor sedimentary metagenomes.</title>
        <authorList>
            <person name="Kawai M."/>
            <person name="Futagami T."/>
            <person name="Toyoda A."/>
            <person name="Takaki Y."/>
            <person name="Nishi S."/>
            <person name="Hori S."/>
            <person name="Arai W."/>
            <person name="Tsubouchi T."/>
            <person name="Morono Y."/>
            <person name="Uchiyama I."/>
            <person name="Ito T."/>
            <person name="Fujiyama A."/>
            <person name="Inagaki F."/>
            <person name="Takami H."/>
        </authorList>
    </citation>
    <scope>NUCLEOTIDE SEQUENCE</scope>
    <source>
        <strain evidence="1">Expedition CK06-06</strain>
    </source>
</reference>
<organism evidence="1">
    <name type="scientific">marine sediment metagenome</name>
    <dbReference type="NCBI Taxonomy" id="412755"/>
    <lineage>
        <taxon>unclassified sequences</taxon>
        <taxon>metagenomes</taxon>
        <taxon>ecological metagenomes</taxon>
    </lineage>
</organism>
<proteinExistence type="predicted"/>
<sequence>MPSNLHKSILIKAINEYFDRGYKLIGLDSNLTDNYRPDAVMENNEEIVVIEAIVTSESTKSVEDIQPLFSKTIRIDKRRMKPERTKISRSAEETKSMVLKVFQEAYPQDLYIVEASMKAGVSDPTGAMYIRILEAEGKV</sequence>
<dbReference type="AlphaFoldDB" id="X1EGR0"/>
<name>X1EGR0_9ZZZZ</name>
<comment type="caution">
    <text evidence="1">The sequence shown here is derived from an EMBL/GenBank/DDBJ whole genome shotgun (WGS) entry which is preliminary data.</text>
</comment>
<evidence type="ECO:0000313" key="1">
    <source>
        <dbReference type="EMBL" id="GAH16334.1"/>
    </source>
</evidence>
<dbReference type="EMBL" id="BART01031640">
    <property type="protein sequence ID" value="GAH16334.1"/>
    <property type="molecule type" value="Genomic_DNA"/>
</dbReference>
<gene>
    <name evidence="1" type="ORF">S01H4_54913</name>
</gene>
<accession>X1EGR0</accession>
<protein>
    <submittedName>
        <fullName evidence="1">Uncharacterized protein</fullName>
    </submittedName>
</protein>